<dbReference type="InterPro" id="IPR050176">
    <property type="entry name" value="LTTR"/>
</dbReference>
<keyword evidence="2" id="KW-0805">Transcription regulation</keyword>
<dbReference type="GO" id="GO:0003677">
    <property type="term" value="F:DNA binding"/>
    <property type="evidence" value="ECO:0007669"/>
    <property type="project" value="UniProtKB-KW"/>
</dbReference>
<comment type="similarity">
    <text evidence="1">Belongs to the LysR transcriptional regulatory family.</text>
</comment>
<dbReference type="GO" id="GO:0003700">
    <property type="term" value="F:DNA-binding transcription factor activity"/>
    <property type="evidence" value="ECO:0007669"/>
    <property type="project" value="InterPro"/>
</dbReference>
<comment type="caution">
    <text evidence="6">The sequence shown here is derived from an EMBL/GenBank/DDBJ whole genome shotgun (WGS) entry which is preliminary data.</text>
</comment>
<sequence>MDIELARTFLEIVKTGSFIAAGERLHVTQTTVTARIRNLEGQLGCRLFVRNRAGAKVTNDGERFISHASQLVQVWEVARRELPLPKGADTILTLGGEASLWNPLLLEWLHELRINKGDVGVRIEVAERSSLHEKIERGVLDAALVHQPDYWPGIQAEQVLEEKLIKVKSVKSADPYIYVDWGEHFCRQHDAALPELCRSDLYVDYGPLALEHLACHGGSGYFRSRVVKPYIDSGLVERMDGVPEFSYPIYVIYSRGNASKLMGIALEALSCAVEVAGHGEF</sequence>
<accession>A0A2S4HE58</accession>
<dbReference type="InterPro" id="IPR036390">
    <property type="entry name" value="WH_DNA-bd_sf"/>
</dbReference>
<dbReference type="FunFam" id="1.10.10.10:FF:000001">
    <property type="entry name" value="LysR family transcriptional regulator"/>
    <property type="match status" value="1"/>
</dbReference>
<evidence type="ECO:0000313" key="6">
    <source>
        <dbReference type="EMBL" id="POP52274.1"/>
    </source>
</evidence>
<name>A0A2S4HE58_9GAMM</name>
<dbReference type="PANTHER" id="PTHR30579">
    <property type="entry name" value="TRANSCRIPTIONAL REGULATOR"/>
    <property type="match status" value="1"/>
</dbReference>
<evidence type="ECO:0000313" key="7">
    <source>
        <dbReference type="Proteomes" id="UP000237222"/>
    </source>
</evidence>
<dbReference type="Gene3D" id="1.10.10.10">
    <property type="entry name" value="Winged helix-like DNA-binding domain superfamily/Winged helix DNA-binding domain"/>
    <property type="match status" value="1"/>
</dbReference>
<dbReference type="PROSITE" id="PS50931">
    <property type="entry name" value="HTH_LYSR"/>
    <property type="match status" value="1"/>
</dbReference>
<keyword evidence="4" id="KW-0804">Transcription</keyword>
<dbReference type="SUPFAM" id="SSF46785">
    <property type="entry name" value="Winged helix' DNA-binding domain"/>
    <property type="match status" value="1"/>
</dbReference>
<dbReference type="InterPro" id="IPR036388">
    <property type="entry name" value="WH-like_DNA-bd_sf"/>
</dbReference>
<proteinExistence type="inferred from homology"/>
<evidence type="ECO:0000256" key="2">
    <source>
        <dbReference type="ARBA" id="ARBA00023015"/>
    </source>
</evidence>
<evidence type="ECO:0000256" key="3">
    <source>
        <dbReference type="ARBA" id="ARBA00023125"/>
    </source>
</evidence>
<dbReference type="Proteomes" id="UP000237222">
    <property type="component" value="Unassembled WGS sequence"/>
</dbReference>
<reference evidence="6 7" key="1">
    <citation type="submission" date="2018-01" db="EMBL/GenBank/DDBJ databases">
        <authorList>
            <person name="Yu X.-D."/>
        </authorList>
    </citation>
    <scope>NUCLEOTIDE SEQUENCE [LARGE SCALE GENOMIC DNA]</scope>
    <source>
        <strain evidence="6 7">ZX-21</strain>
    </source>
</reference>
<evidence type="ECO:0000259" key="5">
    <source>
        <dbReference type="PROSITE" id="PS50931"/>
    </source>
</evidence>
<dbReference type="SUPFAM" id="SSF53850">
    <property type="entry name" value="Periplasmic binding protein-like II"/>
    <property type="match status" value="1"/>
</dbReference>
<dbReference type="PANTHER" id="PTHR30579:SF8">
    <property type="entry name" value="HTH-TYPE TRANSCRIPTIONAL REGULATOR HDFR"/>
    <property type="match status" value="1"/>
</dbReference>
<gene>
    <name evidence="6" type="ORF">C0068_12925</name>
</gene>
<dbReference type="RefSeq" id="WP_103684890.1">
    <property type="nucleotide sequence ID" value="NZ_PQGG01000030.1"/>
</dbReference>
<dbReference type="InterPro" id="IPR000847">
    <property type="entry name" value="LysR_HTH_N"/>
</dbReference>
<dbReference type="PRINTS" id="PR00039">
    <property type="entry name" value="HTHLYSR"/>
</dbReference>
<dbReference type="AlphaFoldDB" id="A0A2S4HE58"/>
<dbReference type="EMBL" id="PQGG01000030">
    <property type="protein sequence ID" value="POP52274.1"/>
    <property type="molecule type" value="Genomic_DNA"/>
</dbReference>
<feature type="domain" description="HTH lysR-type" evidence="5">
    <location>
        <begin position="1"/>
        <end position="58"/>
    </location>
</feature>
<keyword evidence="3" id="KW-0238">DNA-binding</keyword>
<dbReference type="Pfam" id="PF00126">
    <property type="entry name" value="HTH_1"/>
    <property type="match status" value="1"/>
</dbReference>
<dbReference type="Pfam" id="PF03466">
    <property type="entry name" value="LysR_substrate"/>
    <property type="match status" value="1"/>
</dbReference>
<evidence type="ECO:0000256" key="4">
    <source>
        <dbReference type="ARBA" id="ARBA00023163"/>
    </source>
</evidence>
<protein>
    <submittedName>
        <fullName evidence="6">LysR family transcriptional regulator</fullName>
    </submittedName>
</protein>
<dbReference type="OrthoDB" id="9786526at2"/>
<organism evidence="6 7">
    <name type="scientific">Zhongshania marina</name>
    <dbReference type="NCBI Taxonomy" id="2304603"/>
    <lineage>
        <taxon>Bacteria</taxon>
        <taxon>Pseudomonadati</taxon>
        <taxon>Pseudomonadota</taxon>
        <taxon>Gammaproteobacteria</taxon>
        <taxon>Cellvibrionales</taxon>
        <taxon>Spongiibacteraceae</taxon>
        <taxon>Zhongshania</taxon>
    </lineage>
</organism>
<dbReference type="InterPro" id="IPR005119">
    <property type="entry name" value="LysR_subst-bd"/>
</dbReference>
<evidence type="ECO:0000256" key="1">
    <source>
        <dbReference type="ARBA" id="ARBA00009437"/>
    </source>
</evidence>